<protein>
    <submittedName>
        <fullName evidence="2">Uncharacterized protein</fullName>
    </submittedName>
</protein>
<gene>
    <name evidence="2" type="ORF">H0235_009429</name>
</gene>
<evidence type="ECO:0000256" key="1">
    <source>
        <dbReference type="SAM" id="MobiDB-lite"/>
    </source>
</evidence>
<feature type="region of interest" description="Disordered" evidence="1">
    <location>
        <begin position="34"/>
        <end position="62"/>
    </location>
</feature>
<keyword evidence="3" id="KW-1185">Reference proteome</keyword>
<proteinExistence type="predicted"/>
<comment type="caution">
    <text evidence="2">The sequence shown here is derived from an EMBL/GenBank/DDBJ whole genome shotgun (WGS) entry which is preliminary data.</text>
</comment>
<evidence type="ECO:0000313" key="3">
    <source>
        <dbReference type="Proteomes" id="UP000600918"/>
    </source>
</evidence>
<organism evidence="2 3">
    <name type="scientific">Vespula pensylvanica</name>
    <name type="common">Western yellow jacket</name>
    <name type="synonym">Wasp</name>
    <dbReference type="NCBI Taxonomy" id="30213"/>
    <lineage>
        <taxon>Eukaryota</taxon>
        <taxon>Metazoa</taxon>
        <taxon>Ecdysozoa</taxon>
        <taxon>Arthropoda</taxon>
        <taxon>Hexapoda</taxon>
        <taxon>Insecta</taxon>
        <taxon>Pterygota</taxon>
        <taxon>Neoptera</taxon>
        <taxon>Endopterygota</taxon>
        <taxon>Hymenoptera</taxon>
        <taxon>Apocrita</taxon>
        <taxon>Aculeata</taxon>
        <taxon>Vespoidea</taxon>
        <taxon>Vespidae</taxon>
        <taxon>Vespinae</taxon>
        <taxon>Vespula</taxon>
    </lineage>
</organism>
<sequence>MQLGRWCRGEGVVGGGWLVGGLVGDSRSDVSALRARGESRYANTRQRSASGGKRAENESRIPEEIHKGMETSFLVKLKSTDGLRCPVPFSSLFQINIAPEILFDPDP</sequence>
<dbReference type="Proteomes" id="UP000600918">
    <property type="component" value="Unassembled WGS sequence"/>
</dbReference>
<reference evidence="2" key="1">
    <citation type="journal article" date="2020" name="G3 (Bethesda)">
        <title>High-Quality Assemblies for Three Invasive Social Wasps from the &lt;i&gt;Vespula&lt;/i&gt; Genus.</title>
        <authorList>
            <person name="Harrop T.W.R."/>
            <person name="Guhlin J."/>
            <person name="McLaughlin G.M."/>
            <person name="Permina E."/>
            <person name="Stockwell P."/>
            <person name="Gilligan J."/>
            <person name="Le Lec M.F."/>
            <person name="Gruber M.A.M."/>
            <person name="Quinn O."/>
            <person name="Lovegrove M."/>
            <person name="Duncan E.J."/>
            <person name="Remnant E.J."/>
            <person name="Van Eeckhoven J."/>
            <person name="Graham B."/>
            <person name="Knapp R.A."/>
            <person name="Langford K.W."/>
            <person name="Kronenberg Z."/>
            <person name="Press M.O."/>
            <person name="Eacker S.M."/>
            <person name="Wilson-Rankin E.E."/>
            <person name="Purcell J."/>
            <person name="Lester P.J."/>
            <person name="Dearden P.K."/>
        </authorList>
    </citation>
    <scope>NUCLEOTIDE SEQUENCE</scope>
    <source>
        <strain evidence="2">Volc-1</strain>
    </source>
</reference>
<accession>A0A834U891</accession>
<evidence type="ECO:0000313" key="2">
    <source>
        <dbReference type="EMBL" id="KAF7421593.1"/>
    </source>
</evidence>
<dbReference type="EMBL" id="JACSDY010000008">
    <property type="protein sequence ID" value="KAF7421593.1"/>
    <property type="molecule type" value="Genomic_DNA"/>
</dbReference>
<dbReference type="AlphaFoldDB" id="A0A834U891"/>
<feature type="compositionally biased region" description="Basic and acidic residues" evidence="1">
    <location>
        <begin position="53"/>
        <end position="62"/>
    </location>
</feature>
<name>A0A834U891_VESPE</name>